<organism evidence="1">
    <name type="scientific">Oscillatoriales cyanobacterium SpSt-418</name>
    <dbReference type="NCBI Taxonomy" id="2282169"/>
    <lineage>
        <taxon>Bacteria</taxon>
        <taxon>Bacillati</taxon>
        <taxon>Cyanobacteriota</taxon>
        <taxon>Cyanophyceae</taxon>
        <taxon>Oscillatoriophycideae</taxon>
        <taxon>Oscillatoriales</taxon>
    </lineage>
</organism>
<accession>A0A7C3PF82</accession>
<evidence type="ECO:0000313" key="1">
    <source>
        <dbReference type="EMBL" id="HFM98355.1"/>
    </source>
</evidence>
<dbReference type="AlphaFoldDB" id="A0A7C3PF82"/>
<proteinExistence type="predicted"/>
<name>A0A7C3PF82_9CYAN</name>
<protein>
    <submittedName>
        <fullName evidence="1">Uncharacterized protein</fullName>
    </submittedName>
</protein>
<comment type="caution">
    <text evidence="1">The sequence shown here is derived from an EMBL/GenBank/DDBJ whole genome shotgun (WGS) entry which is preliminary data.</text>
</comment>
<gene>
    <name evidence="1" type="ORF">ENR64_11480</name>
</gene>
<sequence>MVHYLFRKADYTRWHRLESKRHILRSQLGFVDHTPSRPKACSGCSNYHGVAYGTTSETRTMLVCGLHPYGWQTEGTCPDWIR</sequence>
<dbReference type="EMBL" id="DSRU01000165">
    <property type="protein sequence ID" value="HFM98355.1"/>
    <property type="molecule type" value="Genomic_DNA"/>
</dbReference>
<reference evidence="1" key="1">
    <citation type="journal article" date="2020" name="mSystems">
        <title>Genome- and Community-Level Interaction Insights into Carbon Utilization and Element Cycling Functions of Hydrothermarchaeota in Hydrothermal Sediment.</title>
        <authorList>
            <person name="Zhou Z."/>
            <person name="Liu Y."/>
            <person name="Xu W."/>
            <person name="Pan J."/>
            <person name="Luo Z.H."/>
            <person name="Li M."/>
        </authorList>
    </citation>
    <scope>NUCLEOTIDE SEQUENCE [LARGE SCALE GENOMIC DNA]</scope>
    <source>
        <strain evidence="1">SpSt-418</strain>
    </source>
</reference>